<dbReference type="GO" id="GO:0000445">
    <property type="term" value="C:THO complex part of transcription export complex"/>
    <property type="evidence" value="ECO:0007669"/>
    <property type="project" value="TreeGrafter"/>
</dbReference>
<name>A0A2J5HV12_9EURO</name>
<dbReference type="Proteomes" id="UP000235023">
    <property type="component" value="Unassembled WGS sequence"/>
</dbReference>
<evidence type="ECO:0000313" key="2">
    <source>
        <dbReference type="EMBL" id="PLN81219.1"/>
    </source>
</evidence>
<feature type="compositionally biased region" description="Low complexity" evidence="1">
    <location>
        <begin position="627"/>
        <end position="658"/>
    </location>
</feature>
<feature type="region of interest" description="Disordered" evidence="1">
    <location>
        <begin position="326"/>
        <end position="352"/>
    </location>
</feature>
<dbReference type="OrthoDB" id="10257415at2759"/>
<keyword evidence="2" id="KW-0251">Elongation factor</keyword>
<dbReference type="AlphaFoldDB" id="A0A2J5HV12"/>
<dbReference type="EMBL" id="KZ559539">
    <property type="protein sequence ID" value="PLN81219.1"/>
    <property type="molecule type" value="Genomic_DNA"/>
</dbReference>
<proteinExistence type="predicted"/>
<evidence type="ECO:0000256" key="1">
    <source>
        <dbReference type="SAM" id="MobiDB-lite"/>
    </source>
</evidence>
<evidence type="ECO:0000313" key="3">
    <source>
        <dbReference type="Proteomes" id="UP000235023"/>
    </source>
</evidence>
<reference evidence="3" key="1">
    <citation type="submission" date="2017-12" db="EMBL/GenBank/DDBJ databases">
        <authorList>
            <consortium name="DOE Joint Genome Institute"/>
            <person name="Mondo S.J."/>
            <person name="Kjaerbolling I."/>
            <person name="Vesth T.C."/>
            <person name="Frisvad J.C."/>
            <person name="Nybo J.L."/>
            <person name="Theobald S."/>
            <person name="Kuo A."/>
            <person name="Bowyer P."/>
            <person name="Matsuda Y."/>
            <person name="Lyhne E.K."/>
            <person name="Kogle M.E."/>
            <person name="Clum A."/>
            <person name="Lipzen A."/>
            <person name="Salamov A."/>
            <person name="Ngan C.Y."/>
            <person name="Daum C."/>
            <person name="Chiniquy J."/>
            <person name="Barry K."/>
            <person name="LaButti K."/>
            <person name="Haridas S."/>
            <person name="Simmons B.A."/>
            <person name="Magnuson J.K."/>
            <person name="Mortensen U.H."/>
            <person name="Larsen T.O."/>
            <person name="Grigoriev I.V."/>
            <person name="Baker S.E."/>
            <person name="Andersen M.R."/>
            <person name="Nordberg H.P."/>
            <person name="Cantor M.N."/>
            <person name="Hua S.X."/>
        </authorList>
    </citation>
    <scope>NUCLEOTIDE SEQUENCE [LARGE SCALE GENOMIC DNA]</scope>
    <source>
        <strain evidence="3">IBT 19404</strain>
    </source>
</reference>
<keyword evidence="3" id="KW-1185">Reference proteome</keyword>
<feature type="region of interest" description="Disordered" evidence="1">
    <location>
        <begin position="595"/>
        <end position="658"/>
    </location>
</feature>
<feature type="region of interest" description="Disordered" evidence="1">
    <location>
        <begin position="220"/>
        <end position="270"/>
    </location>
</feature>
<organism evidence="2 3">
    <name type="scientific">Aspergillus taichungensis</name>
    <dbReference type="NCBI Taxonomy" id="482145"/>
    <lineage>
        <taxon>Eukaryota</taxon>
        <taxon>Fungi</taxon>
        <taxon>Dikarya</taxon>
        <taxon>Ascomycota</taxon>
        <taxon>Pezizomycotina</taxon>
        <taxon>Eurotiomycetes</taxon>
        <taxon>Eurotiomycetidae</taxon>
        <taxon>Eurotiales</taxon>
        <taxon>Aspergillaceae</taxon>
        <taxon>Aspergillus</taxon>
        <taxon>Aspergillus subgen. Circumdati</taxon>
    </lineage>
</organism>
<dbReference type="GO" id="GO:0003746">
    <property type="term" value="F:translation elongation factor activity"/>
    <property type="evidence" value="ECO:0007669"/>
    <property type="project" value="UniProtKB-KW"/>
</dbReference>
<dbReference type="InterPro" id="IPR021861">
    <property type="entry name" value="THO_THOC1"/>
</dbReference>
<dbReference type="PANTHER" id="PTHR13265">
    <property type="entry name" value="THO COMPLEX SUBUNIT 1"/>
    <property type="match status" value="1"/>
</dbReference>
<keyword evidence="2" id="KW-0648">Protein biosynthesis</keyword>
<dbReference type="PANTHER" id="PTHR13265:SF0">
    <property type="entry name" value="HPR1"/>
    <property type="match status" value="1"/>
</dbReference>
<protein>
    <submittedName>
        <fullName evidence="2">THO complex subunit 1 transcription elongation factor-domain-containing protein</fullName>
    </submittedName>
</protein>
<dbReference type="GO" id="GO:0006406">
    <property type="term" value="P:mRNA export from nucleus"/>
    <property type="evidence" value="ECO:0007669"/>
    <property type="project" value="TreeGrafter"/>
</dbReference>
<feature type="compositionally biased region" description="Basic and acidic residues" evidence="1">
    <location>
        <begin position="220"/>
        <end position="236"/>
    </location>
</feature>
<accession>A0A2J5HV12</accession>
<sequence length="658" mass="74205">MADADSDVIPVYRRLVDDLLSRADEVKADKQIEPPLTESTLGESVWLVRGEDEALVNQLNQQTRFAAVEIAFREKFYYLLASTSIDEPAFIRIWNLLDIISIFSDNEQCEPGLIFWLIEELLDSQTIDGCRKVFDYLESRRERNTKKHFKQKSLIILRSCNELLRRLSRAEDTVFCGRVFIFLFQSFPLGDKSAVNLRGEYHTENVTTFDEIVKDATKEQDADVEMADEKEPSTEDQKEDEPQPLPESQASTQDRPKTPKTPKVSFSNVEAKPEAKVDLDALYPMFWGLQAYFSAPTKVFDAQNFTEFKRGLEATLSTFKNVNTDLETSSTSKSSEEVRKSSKRKRTADAQEISSSFNPKYLTNRDLFDLEVSDTAFRRHVLVQALILLDFVMSLTPKAKAKLADLTNKSVLYGFVLSDEDTKWAIKTRRAIEDYLQDGVGGKFYYRMVDTVLSRDKNWVRWKAEGCPPIERPPVSVADYLKARENATRIYANKRLRSSPMGSLDLRFLSEGESSAGLEKLKEPERFTVPTADSFMMGIMDDELDIDMAQTKEDKESGMRAKASKTWRILRLSAKSKLAAFDKIDDGKNLKTLFETQPTEGTPQAVEGTPQAADGTGKAPTTENDPAGQEQQAGGTEQPSTESTTESATVSTIEGQAT</sequence>
<dbReference type="Pfam" id="PF11957">
    <property type="entry name" value="efThoc1"/>
    <property type="match status" value="1"/>
</dbReference>
<gene>
    <name evidence="2" type="ORF">BDW42DRAFT_100801</name>
</gene>